<comment type="caution">
    <text evidence="1">The sequence shown here is derived from an EMBL/GenBank/DDBJ whole genome shotgun (WGS) entry which is preliminary data.</text>
</comment>
<protein>
    <submittedName>
        <fullName evidence="1">Uncharacterized protein</fullName>
    </submittedName>
</protein>
<evidence type="ECO:0000313" key="2">
    <source>
        <dbReference type="Proteomes" id="UP000247454"/>
    </source>
</evidence>
<name>A0A318T442_9HYPH</name>
<dbReference type="RefSeq" id="WP_146226102.1">
    <property type="nucleotide sequence ID" value="NZ_QJTF01000018.1"/>
</dbReference>
<accession>A0A318T442</accession>
<reference evidence="1 2" key="1">
    <citation type="submission" date="2018-06" db="EMBL/GenBank/DDBJ databases">
        <title>Genomic Encyclopedia of Type Strains, Phase III (KMG-III): the genomes of soil and plant-associated and newly described type strains.</title>
        <authorList>
            <person name="Whitman W."/>
        </authorList>
    </citation>
    <scope>NUCLEOTIDE SEQUENCE [LARGE SCALE GENOMIC DNA]</scope>
    <source>
        <strain evidence="1 2">ORS 1419</strain>
    </source>
</reference>
<sequence>MSRKFSELKRCPVCKADLYGGEQTTMGYWRKDFVCDAEFFLWANGRVVVSKPCPSPSYLAALVLEDHKAGAA</sequence>
<keyword evidence="2" id="KW-1185">Reference proteome</keyword>
<proteinExistence type="predicted"/>
<dbReference type="EMBL" id="QJTF01000018">
    <property type="protein sequence ID" value="PYE86888.1"/>
    <property type="molecule type" value="Genomic_DNA"/>
</dbReference>
<organism evidence="1 2">
    <name type="scientific">Phyllobacterium leguminum</name>
    <dbReference type="NCBI Taxonomy" id="314237"/>
    <lineage>
        <taxon>Bacteria</taxon>
        <taxon>Pseudomonadati</taxon>
        <taxon>Pseudomonadota</taxon>
        <taxon>Alphaproteobacteria</taxon>
        <taxon>Hyphomicrobiales</taxon>
        <taxon>Phyllobacteriaceae</taxon>
        <taxon>Phyllobacterium</taxon>
    </lineage>
</organism>
<gene>
    <name evidence="1" type="ORF">C7477_11826</name>
</gene>
<dbReference type="Proteomes" id="UP000247454">
    <property type="component" value="Unassembled WGS sequence"/>
</dbReference>
<dbReference type="AlphaFoldDB" id="A0A318T442"/>
<evidence type="ECO:0000313" key="1">
    <source>
        <dbReference type="EMBL" id="PYE86888.1"/>
    </source>
</evidence>